<keyword evidence="5" id="KW-1185">Reference proteome</keyword>
<dbReference type="AlphaFoldDB" id="A0A8W8MI51"/>
<feature type="domain" description="UBX" evidence="3">
    <location>
        <begin position="203"/>
        <end position="260"/>
    </location>
</feature>
<keyword evidence="2" id="KW-1133">Transmembrane helix</keyword>
<evidence type="ECO:0000313" key="4">
    <source>
        <dbReference type="EnsemblMetazoa" id="G3242.1:cds"/>
    </source>
</evidence>
<dbReference type="InterPro" id="IPR029071">
    <property type="entry name" value="Ubiquitin-like_domsf"/>
</dbReference>
<evidence type="ECO:0000313" key="5">
    <source>
        <dbReference type="Proteomes" id="UP000005408"/>
    </source>
</evidence>
<feature type="compositionally biased region" description="Basic residues" evidence="1">
    <location>
        <begin position="165"/>
        <end position="174"/>
    </location>
</feature>
<evidence type="ECO:0000259" key="3">
    <source>
        <dbReference type="PROSITE" id="PS50033"/>
    </source>
</evidence>
<dbReference type="Proteomes" id="UP000005408">
    <property type="component" value="Unassembled WGS sequence"/>
</dbReference>
<protein>
    <recommendedName>
        <fullName evidence="3">UBX domain-containing protein</fullName>
    </recommendedName>
</protein>
<dbReference type="InterPro" id="IPR001012">
    <property type="entry name" value="UBX_dom"/>
</dbReference>
<feature type="transmembrane region" description="Helical" evidence="2">
    <location>
        <begin position="32"/>
        <end position="54"/>
    </location>
</feature>
<reference evidence="4" key="1">
    <citation type="submission" date="2022-08" db="UniProtKB">
        <authorList>
            <consortium name="EnsemblMetazoa"/>
        </authorList>
    </citation>
    <scope>IDENTIFICATION</scope>
    <source>
        <strain evidence="4">05x7-T-G4-1.051#20</strain>
    </source>
</reference>
<accession>A0A8W8MI51</accession>
<dbReference type="GO" id="GO:0043130">
    <property type="term" value="F:ubiquitin binding"/>
    <property type="evidence" value="ECO:0007669"/>
    <property type="project" value="TreeGrafter"/>
</dbReference>
<dbReference type="PANTHER" id="PTHR23322:SF93">
    <property type="entry name" value="UBX DOMAIN-CONTAINING PROTEIN 8"/>
    <property type="match status" value="1"/>
</dbReference>
<dbReference type="EnsemblMetazoa" id="G3242.2">
    <property type="protein sequence ID" value="G3242.2:cds"/>
    <property type="gene ID" value="G3242"/>
</dbReference>
<evidence type="ECO:0000256" key="1">
    <source>
        <dbReference type="SAM" id="MobiDB-lite"/>
    </source>
</evidence>
<dbReference type="OrthoDB" id="1920064at2759"/>
<feature type="region of interest" description="Disordered" evidence="1">
    <location>
        <begin position="124"/>
        <end position="189"/>
    </location>
</feature>
<organism evidence="4 5">
    <name type="scientific">Magallana gigas</name>
    <name type="common">Pacific oyster</name>
    <name type="synonym">Crassostrea gigas</name>
    <dbReference type="NCBI Taxonomy" id="29159"/>
    <lineage>
        <taxon>Eukaryota</taxon>
        <taxon>Metazoa</taxon>
        <taxon>Spiralia</taxon>
        <taxon>Lophotrochozoa</taxon>
        <taxon>Mollusca</taxon>
        <taxon>Bivalvia</taxon>
        <taxon>Autobranchia</taxon>
        <taxon>Pteriomorphia</taxon>
        <taxon>Ostreida</taxon>
        <taxon>Ostreoidea</taxon>
        <taxon>Ostreidae</taxon>
        <taxon>Magallana</taxon>
    </lineage>
</organism>
<dbReference type="Pfam" id="PF00789">
    <property type="entry name" value="UBX"/>
    <property type="match status" value="1"/>
</dbReference>
<dbReference type="OMA" id="MMKTGYH"/>
<proteinExistence type="predicted"/>
<sequence>MDSYGVTLLLVSTAFAGIYFLGLPNPYTLLELFVKFILLLGVATFFIQNGASWLKKWQQSKRNSENSDIDPNKYESKERRYKEKIQEEHLKKTESYKTRILIPREEKKEKMKEEEFLRFQGPAWKGEGHELGGSQQSRDGTSEDAARNRILPENINQDAAERARQKINQRRKKHTIELPEEPEEENPNCTTVCLRTPLGLKQRRFDRENTIQNVLDYMTSLGFSQRHYTVSTSYPRQSLQEQRETTLAEMGFYSKIVLNVEEIE</sequence>
<dbReference type="InterPro" id="IPR050730">
    <property type="entry name" value="UBX_domain-protein"/>
</dbReference>
<dbReference type="SUPFAM" id="SSF54236">
    <property type="entry name" value="Ubiquitin-like"/>
    <property type="match status" value="1"/>
</dbReference>
<evidence type="ECO:0000256" key="2">
    <source>
        <dbReference type="SAM" id="Phobius"/>
    </source>
</evidence>
<dbReference type="PANTHER" id="PTHR23322">
    <property type="entry name" value="FAS-ASSOCIATED PROTEIN"/>
    <property type="match status" value="1"/>
</dbReference>
<keyword evidence="2" id="KW-0812">Transmembrane</keyword>
<dbReference type="EnsemblMetazoa" id="G3242.1">
    <property type="protein sequence ID" value="G3242.1:cds"/>
    <property type="gene ID" value="G3242"/>
</dbReference>
<keyword evidence="2" id="KW-0472">Membrane</keyword>
<dbReference type="PROSITE" id="PS50033">
    <property type="entry name" value="UBX"/>
    <property type="match status" value="1"/>
</dbReference>
<name>A0A8W8MI51_MAGGI</name>
<dbReference type="Gene3D" id="3.10.20.90">
    <property type="entry name" value="Phosphatidylinositol 3-kinase Catalytic Subunit, Chain A, domain 1"/>
    <property type="match status" value="1"/>
</dbReference>